<gene>
    <name evidence="1" type="ORF">N8T08_001224</name>
</gene>
<comment type="caution">
    <text evidence="1">The sequence shown here is derived from an EMBL/GenBank/DDBJ whole genome shotgun (WGS) entry which is preliminary data.</text>
</comment>
<keyword evidence="2" id="KW-1185">Reference proteome</keyword>
<dbReference type="EMBL" id="JAOPJF010000115">
    <property type="protein sequence ID" value="KAK1139168.1"/>
    <property type="molecule type" value="Genomic_DNA"/>
</dbReference>
<evidence type="ECO:0000313" key="2">
    <source>
        <dbReference type="Proteomes" id="UP001177260"/>
    </source>
</evidence>
<organism evidence="1 2">
    <name type="scientific">Aspergillus melleus</name>
    <dbReference type="NCBI Taxonomy" id="138277"/>
    <lineage>
        <taxon>Eukaryota</taxon>
        <taxon>Fungi</taxon>
        <taxon>Dikarya</taxon>
        <taxon>Ascomycota</taxon>
        <taxon>Pezizomycotina</taxon>
        <taxon>Eurotiomycetes</taxon>
        <taxon>Eurotiomycetidae</taxon>
        <taxon>Eurotiales</taxon>
        <taxon>Aspergillaceae</taxon>
        <taxon>Aspergillus</taxon>
        <taxon>Aspergillus subgen. Circumdati</taxon>
    </lineage>
</organism>
<dbReference type="Proteomes" id="UP001177260">
    <property type="component" value="Unassembled WGS sequence"/>
</dbReference>
<sequence>MSDNTPDPLPRSMKAWTFSHSGAPQSTLQLSPNIPLPNLRTETSLLVRVCHVSIHPGTVIMMNLIPSLFRPSSTIAETDFSGIVVSVGKKVPTIASSINTRYFPPGSAIFGSLPVSKYLKGSGALAEYVVVEMASIARNPENVSFAEAAGLLLDEKLLLNAPCGGIGHFVVQLVKTQGGHYVVGVCSRTSAQLARGLGCDEVVDYHATDDGTSLEESLSSNFSGDNAFDSIIDAHGSQHLWHSAPGFLKPDPGHAYTSVGPALRSYTFRAMCRVLKDMALNLYLPRWLGGVAREYRQVTSIVDVEKLERLRGLVEEGKVKTSIGGEWDFKDAVQAYEVLISGHAKGKLVIRVWDPSSGAS</sequence>
<reference evidence="1 2" key="1">
    <citation type="journal article" date="2023" name="ACS Omega">
        <title>Identification of the Neoaspergillic Acid Biosynthesis Gene Cluster by Establishing an In Vitro CRISPR-Ribonucleoprotein Genetic System in Aspergillus melleus.</title>
        <authorList>
            <person name="Yuan B."/>
            <person name="Grau M.F."/>
            <person name="Murata R.M."/>
            <person name="Torok T."/>
            <person name="Venkateswaran K."/>
            <person name="Stajich J.E."/>
            <person name="Wang C.C.C."/>
        </authorList>
    </citation>
    <scope>NUCLEOTIDE SEQUENCE [LARGE SCALE GENOMIC DNA]</scope>
    <source>
        <strain evidence="1 2">IMV 1140</strain>
    </source>
</reference>
<evidence type="ECO:0000313" key="1">
    <source>
        <dbReference type="EMBL" id="KAK1139168.1"/>
    </source>
</evidence>
<proteinExistence type="predicted"/>
<accession>A0ACC3ANH9</accession>
<protein>
    <submittedName>
        <fullName evidence="1">Uncharacterized protein</fullName>
    </submittedName>
</protein>
<name>A0ACC3ANH9_9EURO</name>